<protein>
    <submittedName>
        <fullName evidence="2">Uncharacterized protein</fullName>
    </submittedName>
</protein>
<reference evidence="2" key="1">
    <citation type="submission" date="2019-03" db="EMBL/GenBank/DDBJ databases">
        <title>Genome sequencing and reference-guided assembly of Black Bengal Goat (Capra hircus).</title>
        <authorList>
            <person name="Siddiki A.Z."/>
            <person name="Baten A."/>
            <person name="Billah M."/>
            <person name="Alam M.A.U."/>
            <person name="Shawrob K.S.M."/>
            <person name="Saha S."/>
            <person name="Chowdhury M."/>
            <person name="Rahman A.H."/>
            <person name="Stear M."/>
            <person name="Miah G."/>
            <person name="Das G.B."/>
            <person name="Hossain M.M."/>
            <person name="Kumkum M."/>
            <person name="Islam M.S."/>
            <person name="Mollah A.M."/>
            <person name="Ahsan A."/>
            <person name="Tusar F."/>
            <person name="Khan M.K.I."/>
        </authorList>
    </citation>
    <scope>NUCLEOTIDE SEQUENCE [LARGE SCALE GENOMIC DNA]</scope>
</reference>
<evidence type="ECO:0000313" key="2">
    <source>
        <dbReference type="Ensembl" id="ENSCHIP00010018697.1"/>
    </source>
</evidence>
<reference evidence="2" key="2">
    <citation type="submission" date="2025-08" db="UniProtKB">
        <authorList>
            <consortium name="Ensembl"/>
        </authorList>
    </citation>
    <scope>IDENTIFICATION</scope>
</reference>
<dbReference type="Ensembl" id="ENSCHIT00010026243.1">
    <property type="protein sequence ID" value="ENSCHIP00010018697.1"/>
    <property type="gene ID" value="ENSCHIG00010013338.1"/>
</dbReference>
<organism evidence="2">
    <name type="scientific">Capra hircus</name>
    <name type="common">Goat</name>
    <dbReference type="NCBI Taxonomy" id="9925"/>
    <lineage>
        <taxon>Eukaryota</taxon>
        <taxon>Metazoa</taxon>
        <taxon>Chordata</taxon>
        <taxon>Craniata</taxon>
        <taxon>Vertebrata</taxon>
        <taxon>Euteleostomi</taxon>
        <taxon>Mammalia</taxon>
        <taxon>Eutheria</taxon>
        <taxon>Laurasiatheria</taxon>
        <taxon>Artiodactyla</taxon>
        <taxon>Ruminantia</taxon>
        <taxon>Pecora</taxon>
        <taxon>Bovidae</taxon>
        <taxon>Caprinae</taxon>
        <taxon>Capra</taxon>
    </lineage>
</organism>
<evidence type="ECO:0000256" key="1">
    <source>
        <dbReference type="SAM" id="MobiDB-lite"/>
    </source>
</evidence>
<dbReference type="AlphaFoldDB" id="A0A8C2PEM8"/>
<proteinExistence type="predicted"/>
<name>A0A8C2PEM8_CAPHI</name>
<sequence length="87" mass="9014">MPALPLDQLQITHEDLKTGKLRTLPALGTSLSSSQVTTMTWTKPCPPSFRSSAISSSTVVCAGTGPAPHPRGSRRGAGSPPATCLSR</sequence>
<feature type="region of interest" description="Disordered" evidence="1">
    <location>
        <begin position="61"/>
        <end position="87"/>
    </location>
</feature>
<accession>A0A8C2PEM8</accession>